<evidence type="ECO:0000256" key="2">
    <source>
        <dbReference type="ARBA" id="ARBA00022833"/>
    </source>
</evidence>
<feature type="region of interest" description="Disordered" evidence="5">
    <location>
        <begin position="479"/>
        <end position="666"/>
    </location>
</feature>
<feature type="compositionally biased region" description="Low complexity" evidence="5">
    <location>
        <begin position="110"/>
        <end position="126"/>
    </location>
</feature>
<feature type="region of interest" description="Disordered" evidence="5">
    <location>
        <begin position="223"/>
        <end position="284"/>
    </location>
</feature>
<protein>
    <recommendedName>
        <fullName evidence="6">LIM zinc-binding domain-containing protein</fullName>
    </recommendedName>
</protein>
<reference evidence="7 8" key="1">
    <citation type="submission" date="2024-09" db="EMBL/GenBank/DDBJ databases">
        <title>A chromosome-level genome assembly of Gray's grenadier anchovy, Coilia grayii.</title>
        <authorList>
            <person name="Fu Z."/>
        </authorList>
    </citation>
    <scope>NUCLEOTIDE SEQUENCE [LARGE SCALE GENOMIC DNA]</scope>
    <source>
        <strain evidence="7">G4</strain>
        <tissue evidence="7">Muscle</tissue>
    </source>
</reference>
<dbReference type="EMBL" id="JBHFQA010000001">
    <property type="protein sequence ID" value="KAL2104243.1"/>
    <property type="molecule type" value="Genomic_DNA"/>
</dbReference>
<gene>
    <name evidence="7" type="ORF">ACEWY4_001111</name>
</gene>
<feature type="compositionally biased region" description="Acidic residues" evidence="5">
    <location>
        <begin position="635"/>
        <end position="649"/>
    </location>
</feature>
<comment type="caution">
    <text evidence="7">The sequence shown here is derived from an EMBL/GenBank/DDBJ whole genome shotgun (WGS) entry which is preliminary data.</text>
</comment>
<name>A0ABD1KYL8_9TELE</name>
<evidence type="ECO:0000256" key="5">
    <source>
        <dbReference type="SAM" id="MobiDB-lite"/>
    </source>
</evidence>
<evidence type="ECO:0000256" key="3">
    <source>
        <dbReference type="ARBA" id="ARBA00023038"/>
    </source>
</evidence>
<feature type="compositionally biased region" description="Polar residues" evidence="5">
    <location>
        <begin position="249"/>
        <end position="284"/>
    </location>
</feature>
<dbReference type="PROSITE" id="PS50023">
    <property type="entry name" value="LIM_DOMAIN_2"/>
    <property type="match status" value="1"/>
</dbReference>
<dbReference type="CDD" id="cd09485">
    <property type="entry name" value="LIM_Eplin_alpha_beta"/>
    <property type="match status" value="1"/>
</dbReference>
<keyword evidence="8" id="KW-1185">Reference proteome</keyword>
<sequence>MATSSFQRGQRTSQSLRITAKELSIVGKNAAIAERFSKYQKAAEETNVDKKNTVLENLPSTPRRGNLTALKNRWEQPSSTPPSHTPQQPSEPVQTEDASPKTLSESQALPTPTKPAAVVPVPQDPASQEEPVMESQEQETLEPTSVPSAAENPSVPLTSLKMMFERGENTPNKVPKEVVRMGASTSMPENMHLQTGDKEKVETTPLRDRMAIYQAAVSKQDILTTPSRTSDSVDLEQRTYSLKQKENVPPSTVEMSVSQPNSRKGSLTDGNETASSSPYDATQPKSAKKFCLPMREMCVMCQKTVYPLERLVANQQVFHNTCFRCSHCNTKLSLGNYASLHNNVYCKPHFCQLFKSKGNYDEGFGHRPHKELWEGSPKATPEEKLNEATLVDKITSPSVEDSPLAKVNMVAASLETGSLFGSLEKTASGSAERLMETGRLKISWPPRAEASDWSAAPEEASGSCSPGSSPVVRSVLAKWPPEGDASSPVQSPEMSELSSLRRTSSLRERSRPFSLTPISSSAPKDTSMPELAQASRNDQEETSSTQSPEDEDVPLSDSTCRRNTEAEGLKEEERTLPQWEKQHCEEEEEMLGSDDEELGAEQEAEDAPESKQSLMDGTPPAFPAAKLQQHCTSQQEEEDGKAQEEEVSVEDVIKQNRYYEEEEEEE</sequence>
<feature type="domain" description="LIM zinc-binding" evidence="6">
    <location>
        <begin position="296"/>
        <end position="356"/>
    </location>
</feature>
<dbReference type="PROSITE" id="PS00478">
    <property type="entry name" value="LIM_DOMAIN_1"/>
    <property type="match status" value="1"/>
</dbReference>
<keyword evidence="2 4" id="KW-0862">Zinc</keyword>
<dbReference type="SUPFAM" id="SSF57716">
    <property type="entry name" value="Glucocorticoid receptor-like (DNA-binding domain)"/>
    <property type="match status" value="2"/>
</dbReference>
<feature type="compositionally biased region" description="Polar residues" evidence="5">
    <location>
        <begin position="223"/>
        <end position="242"/>
    </location>
</feature>
<keyword evidence="1 4" id="KW-0479">Metal-binding</keyword>
<proteinExistence type="predicted"/>
<dbReference type="PANTHER" id="PTHR24206">
    <property type="entry name" value="OS06G0237300 PROTEIN"/>
    <property type="match status" value="1"/>
</dbReference>
<evidence type="ECO:0000313" key="7">
    <source>
        <dbReference type="EMBL" id="KAL2104243.1"/>
    </source>
</evidence>
<dbReference type="GO" id="GO:0046872">
    <property type="term" value="F:metal ion binding"/>
    <property type="evidence" value="ECO:0007669"/>
    <property type="project" value="UniProtKB-KW"/>
</dbReference>
<dbReference type="InterPro" id="IPR028740">
    <property type="entry name" value="EPLIN_Lim_dom"/>
</dbReference>
<feature type="compositionally biased region" description="Acidic residues" evidence="5">
    <location>
        <begin position="585"/>
        <end position="607"/>
    </location>
</feature>
<dbReference type="Pfam" id="PF00412">
    <property type="entry name" value="LIM"/>
    <property type="match status" value="1"/>
</dbReference>
<keyword evidence="3 4" id="KW-0440">LIM domain</keyword>
<accession>A0ABD1KYL8</accession>
<feature type="compositionally biased region" description="Low complexity" evidence="5">
    <location>
        <begin position="461"/>
        <end position="470"/>
    </location>
</feature>
<evidence type="ECO:0000256" key="4">
    <source>
        <dbReference type="PROSITE-ProRule" id="PRU00125"/>
    </source>
</evidence>
<dbReference type="SMART" id="SM00132">
    <property type="entry name" value="LIM"/>
    <property type="match status" value="1"/>
</dbReference>
<organism evidence="7 8">
    <name type="scientific">Coilia grayii</name>
    <name type="common">Gray's grenadier anchovy</name>
    <dbReference type="NCBI Taxonomy" id="363190"/>
    <lineage>
        <taxon>Eukaryota</taxon>
        <taxon>Metazoa</taxon>
        <taxon>Chordata</taxon>
        <taxon>Craniata</taxon>
        <taxon>Vertebrata</taxon>
        <taxon>Euteleostomi</taxon>
        <taxon>Actinopterygii</taxon>
        <taxon>Neopterygii</taxon>
        <taxon>Teleostei</taxon>
        <taxon>Clupei</taxon>
        <taxon>Clupeiformes</taxon>
        <taxon>Clupeoidei</taxon>
        <taxon>Engraulidae</taxon>
        <taxon>Coilinae</taxon>
        <taxon>Coilia</taxon>
    </lineage>
</organism>
<dbReference type="FunFam" id="2.10.110.10:FF:000002">
    <property type="entry name" value="LIM domain and actin-binding 1"/>
    <property type="match status" value="1"/>
</dbReference>
<evidence type="ECO:0000259" key="6">
    <source>
        <dbReference type="PROSITE" id="PS50023"/>
    </source>
</evidence>
<dbReference type="InterPro" id="IPR001781">
    <property type="entry name" value="Znf_LIM"/>
</dbReference>
<feature type="compositionally biased region" description="Basic and acidic residues" evidence="5">
    <location>
        <begin position="43"/>
        <end position="53"/>
    </location>
</feature>
<dbReference type="Gene3D" id="2.10.110.10">
    <property type="entry name" value="Cysteine Rich Protein"/>
    <property type="match status" value="1"/>
</dbReference>
<dbReference type="Proteomes" id="UP001591681">
    <property type="component" value="Unassembled WGS sequence"/>
</dbReference>
<evidence type="ECO:0000313" key="8">
    <source>
        <dbReference type="Proteomes" id="UP001591681"/>
    </source>
</evidence>
<feature type="region of interest" description="Disordered" evidence="5">
    <location>
        <begin position="451"/>
        <end position="470"/>
    </location>
</feature>
<evidence type="ECO:0000256" key="1">
    <source>
        <dbReference type="ARBA" id="ARBA00022723"/>
    </source>
</evidence>
<dbReference type="AlphaFoldDB" id="A0ABD1KYL8"/>
<feature type="region of interest" description="Disordered" evidence="5">
    <location>
        <begin position="43"/>
        <end position="155"/>
    </location>
</feature>
<feature type="compositionally biased region" description="Basic and acidic residues" evidence="5">
    <location>
        <begin position="559"/>
        <end position="584"/>
    </location>
</feature>